<keyword evidence="4" id="KW-1185">Reference proteome</keyword>
<accession>U5QDR9</accession>
<evidence type="ECO:0000259" key="2">
    <source>
        <dbReference type="Pfam" id="PF09557"/>
    </source>
</evidence>
<evidence type="ECO:0000313" key="4">
    <source>
        <dbReference type="Proteomes" id="UP000017396"/>
    </source>
</evidence>
<evidence type="ECO:0000313" key="3">
    <source>
        <dbReference type="EMBL" id="AGY57097.1"/>
    </source>
</evidence>
<dbReference type="RefSeq" id="WP_023172152.1">
    <property type="nucleotide sequence ID" value="NC_022600.1"/>
</dbReference>
<dbReference type="PANTHER" id="PTHR38463">
    <property type="entry name" value="STRESS RESPONSE PROTEIN YSNF"/>
    <property type="match status" value="1"/>
</dbReference>
<proteinExistence type="predicted"/>
<dbReference type="InterPro" id="IPR052967">
    <property type="entry name" value="Stress_Response_Assoc"/>
</dbReference>
<dbReference type="Pfam" id="PF09557">
    <property type="entry name" value="DUF2382"/>
    <property type="match status" value="1"/>
</dbReference>
<dbReference type="Proteomes" id="UP000017396">
    <property type="component" value="Chromosome"/>
</dbReference>
<dbReference type="AlphaFoldDB" id="U5QDR9"/>
<organism evidence="3 4">
    <name type="scientific">Gloeobacter kilaueensis (strain ATCC BAA-2537 / CCAP 1431/1 / ULC 316 / JS1)</name>
    <dbReference type="NCBI Taxonomy" id="1183438"/>
    <lineage>
        <taxon>Bacteria</taxon>
        <taxon>Bacillati</taxon>
        <taxon>Cyanobacteriota</taxon>
        <taxon>Cyanophyceae</taxon>
        <taxon>Gloeobacterales</taxon>
        <taxon>Gloeobacteraceae</taxon>
        <taxon>Gloeobacter</taxon>
    </lineage>
</organism>
<dbReference type="PANTHER" id="PTHR38463:SF1">
    <property type="entry name" value="STRESS RESPONSE PROTEIN YSNF"/>
    <property type="match status" value="1"/>
</dbReference>
<gene>
    <name evidence="3" type="ORF">GKIL_0851</name>
</gene>
<dbReference type="HOGENOM" id="CLU_059182_1_0_3"/>
<protein>
    <recommendedName>
        <fullName evidence="2">DUF2382 domain-containing protein</fullName>
    </recommendedName>
</protein>
<name>U5QDR9_GLOK1</name>
<sequence length="308" mass="34177">MDSVSDQIPARGNVIAGLFRNRDQAELAIDDLRAAGFQDRQIDTTEGEDVTGRNQGGFLETLGRLFGTEDRSNSDQLYSTLIDMGITEEQARYFGSRLGEDVELVTVHADGRWADAIAILERHGADTGVNIKPPISSTAAGTVAETNVAATGVTPPAVPQTTAPVTGDVPQRIELREEKLRVDKERVNIGEVNIRKEVITENQTVQVPTTREELVIERHAVEPHRPASDPNFSKSEEIHVPLTEERVIVEKQPEVVEEVLIDKRKIQQNQEVSETVRREEVTVDNEGQVDLLDKKPAQGDLPRDRRID</sequence>
<dbReference type="eggNOG" id="COG3861">
    <property type="taxonomic scope" value="Bacteria"/>
</dbReference>
<dbReference type="NCBIfam" id="TIGR02271">
    <property type="entry name" value="YsnF/AvaK domain"/>
    <property type="match status" value="1"/>
</dbReference>
<dbReference type="STRING" id="1183438.GKIL_0851"/>
<feature type="domain" description="DUF2382" evidence="2">
    <location>
        <begin position="173"/>
        <end position="283"/>
    </location>
</feature>
<reference evidence="3 4" key="1">
    <citation type="journal article" date="2013" name="PLoS ONE">
        <title>Cultivation and Complete Genome Sequencing of Gloeobacter kilaueensis sp. nov., from a Lava Cave in Kilauea Caldera, Hawai'i.</title>
        <authorList>
            <person name="Saw J.H."/>
            <person name="Schatz M."/>
            <person name="Brown M.V."/>
            <person name="Kunkel D.D."/>
            <person name="Foster J.S."/>
            <person name="Shick H."/>
            <person name="Christensen S."/>
            <person name="Hou S."/>
            <person name="Wan X."/>
            <person name="Donachie S.P."/>
        </authorList>
    </citation>
    <scope>NUCLEOTIDE SEQUENCE [LARGE SCALE GENOMIC DNA]</scope>
    <source>
        <strain evidence="4">JS</strain>
    </source>
</reference>
<evidence type="ECO:0000256" key="1">
    <source>
        <dbReference type="SAM" id="MobiDB-lite"/>
    </source>
</evidence>
<feature type="compositionally biased region" description="Basic and acidic residues" evidence="1">
    <location>
        <begin position="291"/>
        <end position="308"/>
    </location>
</feature>
<dbReference type="EMBL" id="CP003587">
    <property type="protein sequence ID" value="AGY57097.1"/>
    <property type="molecule type" value="Genomic_DNA"/>
</dbReference>
<dbReference type="KEGG" id="glj:GKIL_0851"/>
<dbReference type="InterPro" id="IPR019060">
    <property type="entry name" value="DUF2382"/>
</dbReference>
<feature type="region of interest" description="Disordered" evidence="1">
    <location>
        <begin position="271"/>
        <end position="308"/>
    </location>
</feature>